<keyword evidence="2" id="KW-1003">Cell membrane</keyword>
<gene>
    <name evidence="8" type="ORF">LABALGLTS371_02210</name>
</gene>
<keyword evidence="3 6" id="KW-0812">Transmembrane</keyword>
<dbReference type="AlphaFoldDB" id="A0A5C6MB51"/>
<dbReference type="GO" id="GO:0005886">
    <property type="term" value="C:plasma membrane"/>
    <property type="evidence" value="ECO:0007669"/>
    <property type="project" value="UniProtKB-SubCell"/>
</dbReference>
<evidence type="ECO:0000313" key="8">
    <source>
        <dbReference type="EMBL" id="TWW12010.1"/>
    </source>
</evidence>
<evidence type="ECO:0000256" key="2">
    <source>
        <dbReference type="ARBA" id="ARBA00022475"/>
    </source>
</evidence>
<feature type="transmembrane region" description="Helical" evidence="6">
    <location>
        <begin position="12"/>
        <end position="31"/>
    </location>
</feature>
<evidence type="ECO:0000256" key="3">
    <source>
        <dbReference type="ARBA" id="ARBA00022692"/>
    </source>
</evidence>
<evidence type="ECO:0000313" key="9">
    <source>
        <dbReference type="Proteomes" id="UP000321659"/>
    </source>
</evidence>
<comment type="caution">
    <text evidence="8">The sequence shown here is derived from an EMBL/GenBank/DDBJ whole genome shotgun (WGS) entry which is preliminary data.</text>
</comment>
<dbReference type="InterPro" id="IPR015867">
    <property type="entry name" value="N-reg_PII/ATP_PRibTrfase_C"/>
</dbReference>
<evidence type="ECO:0000256" key="1">
    <source>
        <dbReference type="ARBA" id="ARBA00004651"/>
    </source>
</evidence>
<dbReference type="EMBL" id="SRRQ01000001">
    <property type="protein sequence ID" value="TWW12010.1"/>
    <property type="molecule type" value="Genomic_DNA"/>
</dbReference>
<keyword evidence="5 6" id="KW-0472">Membrane</keyword>
<reference evidence="8 9" key="1">
    <citation type="submission" date="2019-04" db="EMBL/GenBank/DDBJ databases">
        <title>In vitro growth and metabolic characteristics of meat-borne Lactobacillus algidus strains.</title>
        <authorList>
            <person name="Sade E."/>
            <person name="Per J."/>
            <person name="Tytti H."/>
            <person name="Johanna B.K."/>
        </authorList>
    </citation>
    <scope>NUCLEOTIDE SEQUENCE [LARGE SCALE GENOMIC DNA]</scope>
    <source>
        <strain evidence="8 9">LTS37-1</strain>
    </source>
</reference>
<dbReference type="Gene3D" id="3.30.70.120">
    <property type="match status" value="1"/>
</dbReference>
<dbReference type="RefSeq" id="WP_057974033.1">
    <property type="nucleotide sequence ID" value="NZ_JANXKU010000001.1"/>
</dbReference>
<evidence type="ECO:0000256" key="5">
    <source>
        <dbReference type="ARBA" id="ARBA00023136"/>
    </source>
</evidence>
<dbReference type="CDD" id="cd16380">
    <property type="entry name" value="YitT_C"/>
    <property type="match status" value="1"/>
</dbReference>
<dbReference type="InterPro" id="IPR019264">
    <property type="entry name" value="DUF2179"/>
</dbReference>
<feature type="domain" description="DUF2179" evidence="7">
    <location>
        <begin position="221"/>
        <end position="275"/>
    </location>
</feature>
<proteinExistence type="predicted"/>
<evidence type="ECO:0000256" key="4">
    <source>
        <dbReference type="ARBA" id="ARBA00022989"/>
    </source>
</evidence>
<feature type="transmembrane region" description="Helical" evidence="6">
    <location>
        <begin position="51"/>
        <end position="74"/>
    </location>
</feature>
<sequence>MINKIKPHLIQFLFMLIGLEIIAISINFFFAPQKVAVGGATGIAILLETAFNWNVSVVLLSINVALLILAYFMLDRSTTKKIMMGSFILPLFLAITPQINVVEDRLLAVIVGGAVFAVGISILYRIDASSGGTTVPPMILKKYFNIKPASSLLVIDAIVCIFNIFVSGIEAFILAIFSLVITYFIMNYIETGLDRKKVLYVMSTEAGLNKLKEDINANVDRGFTIFDAKGGYSGEDKEMLMIIVENQNYQQMLNKVHEIDPNAFIIVYNIAEVHGANLSGIE</sequence>
<feature type="transmembrane region" description="Helical" evidence="6">
    <location>
        <begin position="106"/>
        <end position="124"/>
    </location>
</feature>
<feature type="transmembrane region" description="Helical" evidence="6">
    <location>
        <begin position="144"/>
        <end position="165"/>
    </location>
</feature>
<dbReference type="Pfam" id="PF02588">
    <property type="entry name" value="YitT_membrane"/>
    <property type="match status" value="1"/>
</dbReference>
<dbReference type="PANTHER" id="PTHR33545:SF9">
    <property type="entry name" value="UPF0750 MEMBRANE PROTEIN YITE"/>
    <property type="match status" value="1"/>
</dbReference>
<comment type="subcellular location">
    <subcellularLocation>
        <location evidence="1">Cell membrane</location>
        <topology evidence="1">Multi-pass membrane protein</topology>
    </subcellularLocation>
</comment>
<evidence type="ECO:0000259" key="7">
    <source>
        <dbReference type="Pfam" id="PF10035"/>
    </source>
</evidence>
<protein>
    <submittedName>
        <fullName evidence="8">Membrane protein</fullName>
    </submittedName>
</protein>
<dbReference type="InterPro" id="IPR003740">
    <property type="entry name" value="YitT"/>
</dbReference>
<dbReference type="PANTHER" id="PTHR33545">
    <property type="entry name" value="UPF0750 MEMBRANE PROTEIN YITT-RELATED"/>
    <property type="match status" value="1"/>
</dbReference>
<feature type="transmembrane region" description="Helical" evidence="6">
    <location>
        <begin position="171"/>
        <end position="189"/>
    </location>
</feature>
<dbReference type="Proteomes" id="UP000321659">
    <property type="component" value="Unassembled WGS sequence"/>
</dbReference>
<dbReference type="InterPro" id="IPR051461">
    <property type="entry name" value="UPF0750_membrane"/>
</dbReference>
<dbReference type="PIRSF" id="PIRSF006483">
    <property type="entry name" value="Membrane_protein_YitT"/>
    <property type="match status" value="1"/>
</dbReference>
<organism evidence="8 9">
    <name type="scientific">Dellaglioa algida</name>
    <dbReference type="NCBI Taxonomy" id="105612"/>
    <lineage>
        <taxon>Bacteria</taxon>
        <taxon>Bacillati</taxon>
        <taxon>Bacillota</taxon>
        <taxon>Bacilli</taxon>
        <taxon>Lactobacillales</taxon>
        <taxon>Lactobacillaceae</taxon>
        <taxon>Dellaglioa</taxon>
    </lineage>
</organism>
<dbReference type="Pfam" id="PF10035">
    <property type="entry name" value="DUF2179"/>
    <property type="match status" value="1"/>
</dbReference>
<accession>A0A5C6MB51</accession>
<evidence type="ECO:0000256" key="6">
    <source>
        <dbReference type="SAM" id="Phobius"/>
    </source>
</evidence>
<keyword evidence="4 6" id="KW-1133">Transmembrane helix</keyword>
<feature type="transmembrane region" description="Helical" evidence="6">
    <location>
        <begin position="81"/>
        <end position="100"/>
    </location>
</feature>
<name>A0A5C6MB51_9LACO</name>